<organism evidence="1 2">
    <name type="scientific">Panagrolaimus sp. JU765</name>
    <dbReference type="NCBI Taxonomy" id="591449"/>
    <lineage>
        <taxon>Eukaryota</taxon>
        <taxon>Metazoa</taxon>
        <taxon>Ecdysozoa</taxon>
        <taxon>Nematoda</taxon>
        <taxon>Chromadorea</taxon>
        <taxon>Rhabditida</taxon>
        <taxon>Tylenchina</taxon>
        <taxon>Panagrolaimomorpha</taxon>
        <taxon>Panagrolaimoidea</taxon>
        <taxon>Panagrolaimidae</taxon>
        <taxon>Panagrolaimus</taxon>
    </lineage>
</organism>
<evidence type="ECO:0000313" key="2">
    <source>
        <dbReference type="WBParaSite" id="JU765_v2.g18831.t1"/>
    </source>
</evidence>
<evidence type="ECO:0000313" key="1">
    <source>
        <dbReference type="Proteomes" id="UP000887576"/>
    </source>
</evidence>
<dbReference type="Proteomes" id="UP000887576">
    <property type="component" value="Unplaced"/>
</dbReference>
<reference evidence="2" key="1">
    <citation type="submission" date="2022-11" db="UniProtKB">
        <authorList>
            <consortium name="WormBaseParasite"/>
        </authorList>
    </citation>
    <scope>IDENTIFICATION</scope>
</reference>
<sequence>MRDCDSDDFPVIIPTNEGQNDVRRDTEIIVDLATDNGVPNSNVNDKKVKRRGMSGKRKMSKAERSAKSKEMNAIRHSRTTNSYDEFEVFMKKIMSDAAAERNAMEVSSDQYIKFEPTDVPEVSTSIHVAGEFGDLRNSRFRTIATQTDDILCCCKKHVSKRRKPGQKVKVSNATA</sequence>
<accession>A0AC34QRT0</accession>
<proteinExistence type="predicted"/>
<protein>
    <submittedName>
        <fullName evidence="2">Uncharacterized protein</fullName>
    </submittedName>
</protein>
<name>A0AC34QRT0_9BILA</name>
<dbReference type="WBParaSite" id="JU765_v2.g18831.t1">
    <property type="protein sequence ID" value="JU765_v2.g18831.t1"/>
    <property type="gene ID" value="JU765_v2.g18831"/>
</dbReference>